<dbReference type="EMBL" id="BLLF01000535">
    <property type="protein sequence ID" value="GFH12739.1"/>
    <property type="molecule type" value="Genomic_DNA"/>
</dbReference>
<feature type="non-terminal residue" evidence="1">
    <location>
        <position position="1"/>
    </location>
</feature>
<feature type="non-terminal residue" evidence="1">
    <location>
        <position position="61"/>
    </location>
</feature>
<name>A0A699Z194_HAELA</name>
<reference evidence="1 2" key="1">
    <citation type="submission" date="2020-02" db="EMBL/GenBank/DDBJ databases">
        <title>Draft genome sequence of Haematococcus lacustris strain NIES-144.</title>
        <authorList>
            <person name="Morimoto D."/>
            <person name="Nakagawa S."/>
            <person name="Yoshida T."/>
            <person name="Sawayama S."/>
        </authorList>
    </citation>
    <scope>NUCLEOTIDE SEQUENCE [LARGE SCALE GENOMIC DNA]</scope>
    <source>
        <strain evidence="1 2">NIES-144</strain>
    </source>
</reference>
<sequence>MRSPQQGPDAAVWRHMFNLSSSQLIPSLLKHQGPDTFPGSGHLALRLLAFFLSWLRYHFTP</sequence>
<protein>
    <submittedName>
        <fullName evidence="1">Uncharacterized protein</fullName>
    </submittedName>
</protein>
<dbReference type="AlphaFoldDB" id="A0A699Z194"/>
<keyword evidence="2" id="KW-1185">Reference proteome</keyword>
<accession>A0A699Z194</accession>
<organism evidence="1 2">
    <name type="scientific">Haematococcus lacustris</name>
    <name type="common">Green alga</name>
    <name type="synonym">Haematococcus pluvialis</name>
    <dbReference type="NCBI Taxonomy" id="44745"/>
    <lineage>
        <taxon>Eukaryota</taxon>
        <taxon>Viridiplantae</taxon>
        <taxon>Chlorophyta</taxon>
        <taxon>core chlorophytes</taxon>
        <taxon>Chlorophyceae</taxon>
        <taxon>CS clade</taxon>
        <taxon>Chlamydomonadales</taxon>
        <taxon>Haematococcaceae</taxon>
        <taxon>Haematococcus</taxon>
    </lineage>
</organism>
<gene>
    <name evidence="1" type="ORF">HaLaN_08482</name>
</gene>
<dbReference type="Proteomes" id="UP000485058">
    <property type="component" value="Unassembled WGS sequence"/>
</dbReference>
<comment type="caution">
    <text evidence="1">The sequence shown here is derived from an EMBL/GenBank/DDBJ whole genome shotgun (WGS) entry which is preliminary data.</text>
</comment>
<evidence type="ECO:0000313" key="1">
    <source>
        <dbReference type="EMBL" id="GFH12739.1"/>
    </source>
</evidence>
<proteinExistence type="predicted"/>
<evidence type="ECO:0000313" key="2">
    <source>
        <dbReference type="Proteomes" id="UP000485058"/>
    </source>
</evidence>